<dbReference type="InterPro" id="IPR001810">
    <property type="entry name" value="F-box_dom"/>
</dbReference>
<dbReference type="Pfam" id="PF12937">
    <property type="entry name" value="F-box-like"/>
    <property type="match status" value="1"/>
</dbReference>
<dbReference type="AlphaFoldDB" id="A0AA38KD22"/>
<dbReference type="Proteomes" id="UP001163798">
    <property type="component" value="Unassembled WGS sequence"/>
</dbReference>
<name>A0AA38KD22_9AGAR</name>
<comment type="caution">
    <text evidence="2">The sequence shown here is derived from an EMBL/GenBank/DDBJ whole genome shotgun (WGS) entry which is preliminary data.</text>
</comment>
<evidence type="ECO:0000313" key="3">
    <source>
        <dbReference type="Proteomes" id="UP001163798"/>
    </source>
</evidence>
<organism evidence="2 3">
    <name type="scientific">Lentinula aff. detonsa</name>
    <dbReference type="NCBI Taxonomy" id="2804958"/>
    <lineage>
        <taxon>Eukaryota</taxon>
        <taxon>Fungi</taxon>
        <taxon>Dikarya</taxon>
        <taxon>Basidiomycota</taxon>
        <taxon>Agaricomycotina</taxon>
        <taxon>Agaricomycetes</taxon>
        <taxon>Agaricomycetidae</taxon>
        <taxon>Agaricales</taxon>
        <taxon>Marasmiineae</taxon>
        <taxon>Omphalotaceae</taxon>
        <taxon>Lentinula</taxon>
    </lineage>
</organism>
<gene>
    <name evidence="2" type="ORF">GGU10DRAFT_378203</name>
</gene>
<dbReference type="PROSITE" id="PS50181">
    <property type="entry name" value="FBOX"/>
    <property type="match status" value="1"/>
</dbReference>
<keyword evidence="3" id="KW-1185">Reference proteome</keyword>
<dbReference type="EMBL" id="MU793450">
    <property type="protein sequence ID" value="KAJ3782848.1"/>
    <property type="molecule type" value="Genomic_DNA"/>
</dbReference>
<dbReference type="InterPro" id="IPR036047">
    <property type="entry name" value="F-box-like_dom_sf"/>
</dbReference>
<feature type="domain" description="F-box" evidence="1">
    <location>
        <begin position="1"/>
        <end position="45"/>
    </location>
</feature>
<sequence>MAQLPDLPVEILSCICDNTEFASLFSLARTCRVFNQLAERRFLQLTKFDVQTRHLNIVSEQELQLSDSKDAFSFNSARRLCAFFGTLLNIESLTCTFPLSSSLATIRQMAYLVQILRTISAQQGPRDSCPFSIVLEFDGDPGPSVKAQHESRFGQVFRSLLCEIRRLRCDSLELRDRLPAFRNAVSLELPIDDALERISIGGSWLFSWSRPWLIELLNSSSKLSSINAKCSKIWTEILPKLCLPALECISFYWYLDDTEASNVKVFVDFAKRHPCLGTLDCGEQFVVTWASSRCTELLSNIVTLRGTISQLRYFLSSPDTSLRKLEDIEIRGKSAPARYRNYHSWEPYNKKYPLWELFALISTRPSIVKVILPMDLAGFQKQLFPEFKQGRLSITTRSTLPRIRYLVFKRSLTLYVESIADFVDWACQVFPSAERLEMLDSDRTLGRPLVQCVKGQWPSIHHLVMDDHVYAVQDQRLGIEVVHIVYDFLS</sequence>
<accession>A0AA38KD22</accession>
<proteinExistence type="predicted"/>
<dbReference type="CDD" id="cd09917">
    <property type="entry name" value="F-box_SF"/>
    <property type="match status" value="1"/>
</dbReference>
<evidence type="ECO:0000259" key="1">
    <source>
        <dbReference type="PROSITE" id="PS50181"/>
    </source>
</evidence>
<evidence type="ECO:0000313" key="2">
    <source>
        <dbReference type="EMBL" id="KAJ3782848.1"/>
    </source>
</evidence>
<dbReference type="SUPFAM" id="SSF81383">
    <property type="entry name" value="F-box domain"/>
    <property type="match status" value="1"/>
</dbReference>
<reference evidence="2" key="1">
    <citation type="submission" date="2022-08" db="EMBL/GenBank/DDBJ databases">
        <authorList>
            <consortium name="DOE Joint Genome Institute"/>
            <person name="Min B."/>
            <person name="Riley R."/>
            <person name="Sierra-Patev S."/>
            <person name="Naranjo-Ortiz M."/>
            <person name="Looney B."/>
            <person name="Konkel Z."/>
            <person name="Slot J.C."/>
            <person name="Sakamoto Y."/>
            <person name="Steenwyk J.L."/>
            <person name="Rokas A."/>
            <person name="Carro J."/>
            <person name="Camarero S."/>
            <person name="Ferreira P."/>
            <person name="Molpeceres G."/>
            <person name="Ruiz-Duenas F.J."/>
            <person name="Serrano A."/>
            <person name="Henrissat B."/>
            <person name="Drula E."/>
            <person name="Hughes K.W."/>
            <person name="Mata J.L."/>
            <person name="Ishikawa N.K."/>
            <person name="Vargas-Isla R."/>
            <person name="Ushijima S."/>
            <person name="Smith C.A."/>
            <person name="Ahrendt S."/>
            <person name="Andreopoulos W."/>
            <person name="He G."/>
            <person name="Labutti K."/>
            <person name="Lipzen A."/>
            <person name="Ng V."/>
            <person name="Sandor L."/>
            <person name="Barry K."/>
            <person name="Martinez A.T."/>
            <person name="Xiao Y."/>
            <person name="Gibbons J.G."/>
            <person name="Terashima K."/>
            <person name="Hibbett D.S."/>
            <person name="Grigoriev I.V."/>
        </authorList>
    </citation>
    <scope>NUCLEOTIDE SEQUENCE</scope>
    <source>
        <strain evidence="2">TFB10291</strain>
    </source>
</reference>
<protein>
    <recommendedName>
        <fullName evidence="1">F-box domain-containing protein</fullName>
    </recommendedName>
</protein>